<protein>
    <submittedName>
        <fullName evidence="2">Uncharacterized protein</fullName>
    </submittedName>
</protein>
<feature type="region of interest" description="Disordered" evidence="1">
    <location>
        <begin position="175"/>
        <end position="208"/>
    </location>
</feature>
<evidence type="ECO:0000313" key="2">
    <source>
        <dbReference type="EMBL" id="CAB9530739.1"/>
    </source>
</evidence>
<accession>A0A9N8F378</accession>
<keyword evidence="3" id="KW-1185">Reference proteome</keyword>
<proteinExistence type="predicted"/>
<comment type="caution">
    <text evidence="2">The sequence shown here is derived from an EMBL/GenBank/DDBJ whole genome shotgun (WGS) entry which is preliminary data.</text>
</comment>
<name>A0A9N8F378_9STRA</name>
<dbReference type="Proteomes" id="UP001153069">
    <property type="component" value="Unassembled WGS sequence"/>
</dbReference>
<sequence>MPPSTTARRSVCFAEELNTTHQLEECTPEDQWVSQEEFEETKRRLKRKVQEWKMKGYGVLLRNTFDNPHPSVQRNIDAYAQLDDRDCARGMERSVSANLDQKVVNMKRRCIKTVLSHQRLMKKNGVVAEEELAVVSRMQSRPSVQFARRLGKADEVALRKNDPSPAYQLVEHLNRMSETQKPRPALNTAAASRGRRGGARAGRAARIA</sequence>
<evidence type="ECO:0000313" key="3">
    <source>
        <dbReference type="Proteomes" id="UP001153069"/>
    </source>
</evidence>
<reference evidence="2" key="1">
    <citation type="submission" date="2020-06" db="EMBL/GenBank/DDBJ databases">
        <authorList>
            <consortium name="Plant Systems Biology data submission"/>
        </authorList>
    </citation>
    <scope>NUCLEOTIDE SEQUENCE</scope>
    <source>
        <strain evidence="2">D6</strain>
    </source>
</reference>
<gene>
    <name evidence="2" type="ORF">SEMRO_3021_G342230.1</name>
</gene>
<dbReference type="AlphaFoldDB" id="A0A9N8F378"/>
<dbReference type="EMBL" id="CAICTM010003019">
    <property type="protein sequence ID" value="CAB9530739.1"/>
    <property type="molecule type" value="Genomic_DNA"/>
</dbReference>
<evidence type="ECO:0000256" key="1">
    <source>
        <dbReference type="SAM" id="MobiDB-lite"/>
    </source>
</evidence>
<organism evidence="2 3">
    <name type="scientific">Seminavis robusta</name>
    <dbReference type="NCBI Taxonomy" id="568900"/>
    <lineage>
        <taxon>Eukaryota</taxon>
        <taxon>Sar</taxon>
        <taxon>Stramenopiles</taxon>
        <taxon>Ochrophyta</taxon>
        <taxon>Bacillariophyta</taxon>
        <taxon>Bacillariophyceae</taxon>
        <taxon>Bacillariophycidae</taxon>
        <taxon>Naviculales</taxon>
        <taxon>Naviculaceae</taxon>
        <taxon>Seminavis</taxon>
    </lineage>
</organism>